<comment type="caution">
    <text evidence="1">The sequence shown here is derived from an EMBL/GenBank/DDBJ whole genome shotgun (WGS) entry which is preliminary data.</text>
</comment>
<protein>
    <submittedName>
        <fullName evidence="1">DUF4249 family protein</fullName>
    </submittedName>
</protein>
<gene>
    <name evidence="1" type="ORF">KK083_03110</name>
</gene>
<evidence type="ECO:0000313" key="1">
    <source>
        <dbReference type="EMBL" id="MBT1695851.1"/>
    </source>
</evidence>
<dbReference type="InterPro" id="IPR025345">
    <property type="entry name" value="DUF4249"/>
</dbReference>
<dbReference type="EMBL" id="JAHESF010000002">
    <property type="protein sequence ID" value="MBT1695851.1"/>
    <property type="molecule type" value="Genomic_DNA"/>
</dbReference>
<name>A0AAP2DGC8_9BACT</name>
<dbReference type="PROSITE" id="PS51257">
    <property type="entry name" value="PROKAR_LIPOPROTEIN"/>
    <property type="match status" value="1"/>
</dbReference>
<sequence length="267" mass="29253">MKHLRFLIYLCVVLSLQGCIEEVTVEALVGPTSGRLVVEGLITNEKKPHRVKLSRVTTALPENPPAVVSDASVSITDGTTTWPLLEYPQGSGSYWTDTIQGEPGATYTLMVRVGNATYHASDQMPQEIAFDPNDNYLQKYLGKGSPNYYVSGPLVLYGADAPARITYSLQQLPDSSMTYFSFPGVDPDNVVPTFSDNLQFAPGSVLRQTKYALSRQHYLFMRAVLLEVKYYGGFFGSTRGNVPTNLSEGALGFFGACAAHSRMARVE</sequence>
<accession>A0AAP2DGC8</accession>
<proteinExistence type="predicted"/>
<reference evidence="1 2" key="1">
    <citation type="submission" date="2021-05" db="EMBL/GenBank/DDBJ databases">
        <title>A Polyphasic approach of four new species of the genus Ohtaekwangia: Ohtaekwangia histidinii sp. nov., Ohtaekwangia cretensis sp. nov., Ohtaekwangia indiensis sp. nov., Ohtaekwangia reichenbachii sp. nov. from diverse environment.</title>
        <authorList>
            <person name="Octaviana S."/>
        </authorList>
    </citation>
    <scope>NUCLEOTIDE SEQUENCE [LARGE SCALE GENOMIC DNA]</scope>
    <source>
        <strain evidence="1 2">PWU4</strain>
    </source>
</reference>
<dbReference type="Pfam" id="PF14054">
    <property type="entry name" value="DUF4249"/>
    <property type="match status" value="1"/>
</dbReference>
<dbReference type="AlphaFoldDB" id="A0AAP2DGC8"/>
<dbReference type="Proteomes" id="UP001319200">
    <property type="component" value="Unassembled WGS sequence"/>
</dbReference>
<dbReference type="RefSeq" id="WP_254160598.1">
    <property type="nucleotide sequence ID" value="NZ_JAHESF010000002.1"/>
</dbReference>
<evidence type="ECO:0000313" key="2">
    <source>
        <dbReference type="Proteomes" id="UP001319200"/>
    </source>
</evidence>
<keyword evidence="2" id="KW-1185">Reference proteome</keyword>
<organism evidence="1 2">
    <name type="scientific">Chryseosolibacter histidini</name>
    <dbReference type="NCBI Taxonomy" id="2782349"/>
    <lineage>
        <taxon>Bacteria</taxon>
        <taxon>Pseudomonadati</taxon>
        <taxon>Bacteroidota</taxon>
        <taxon>Cytophagia</taxon>
        <taxon>Cytophagales</taxon>
        <taxon>Chryseotaleaceae</taxon>
        <taxon>Chryseosolibacter</taxon>
    </lineage>
</organism>